<evidence type="ECO:0000313" key="3">
    <source>
        <dbReference type="Proteomes" id="UP000692954"/>
    </source>
</evidence>
<name>A0A8S1R399_9CILI</name>
<evidence type="ECO:0000313" key="2">
    <source>
        <dbReference type="EMBL" id="CAD8122526.1"/>
    </source>
</evidence>
<dbReference type="Proteomes" id="UP000692954">
    <property type="component" value="Unassembled WGS sequence"/>
</dbReference>
<accession>A0A8S1R399</accession>
<protein>
    <submittedName>
        <fullName evidence="2">Uncharacterized protein</fullName>
    </submittedName>
</protein>
<keyword evidence="3" id="KW-1185">Reference proteome</keyword>
<reference evidence="2" key="1">
    <citation type="submission" date="2021-01" db="EMBL/GenBank/DDBJ databases">
        <authorList>
            <consortium name="Genoscope - CEA"/>
            <person name="William W."/>
        </authorList>
    </citation>
    <scope>NUCLEOTIDE SEQUENCE</scope>
</reference>
<comment type="caution">
    <text evidence="2">The sequence shown here is derived from an EMBL/GenBank/DDBJ whole genome shotgun (WGS) entry which is preliminary data.</text>
</comment>
<dbReference type="AlphaFoldDB" id="A0A8S1R399"/>
<proteinExistence type="predicted"/>
<sequence length="80" mass="9630">MDQEIKKLEQLKQQEILLMQQIYEKKINYLNTKIQLLTEESKQKDFDLLNLKKNDLSSDILFQKPIKIQKAQIQILKNKN</sequence>
<dbReference type="EMBL" id="CAJJDN010000139">
    <property type="protein sequence ID" value="CAD8122524.1"/>
    <property type="molecule type" value="Genomic_DNA"/>
</dbReference>
<dbReference type="EMBL" id="CAJJDN010000139">
    <property type="protein sequence ID" value="CAD8122526.1"/>
    <property type="molecule type" value="Genomic_DNA"/>
</dbReference>
<evidence type="ECO:0000313" key="1">
    <source>
        <dbReference type="EMBL" id="CAD8122524.1"/>
    </source>
</evidence>
<gene>
    <name evidence="1" type="ORF">PSON_ATCC_30995.1.T1390036</name>
    <name evidence="2" type="ORF">PSON_ATCC_30995.1.T1390038</name>
</gene>
<organism evidence="2 3">
    <name type="scientific">Paramecium sonneborni</name>
    <dbReference type="NCBI Taxonomy" id="65129"/>
    <lineage>
        <taxon>Eukaryota</taxon>
        <taxon>Sar</taxon>
        <taxon>Alveolata</taxon>
        <taxon>Ciliophora</taxon>
        <taxon>Intramacronucleata</taxon>
        <taxon>Oligohymenophorea</taxon>
        <taxon>Peniculida</taxon>
        <taxon>Parameciidae</taxon>
        <taxon>Paramecium</taxon>
    </lineage>
</organism>